<evidence type="ECO:0000256" key="3">
    <source>
        <dbReference type="ARBA" id="ARBA00022676"/>
    </source>
</evidence>
<reference evidence="7 8" key="1">
    <citation type="journal article" date="2021" name="Genome Biol. Evol.">
        <title>The evolution of interdependence in a four-way mealybug symbiosis.</title>
        <authorList>
            <person name="Garber A.I."/>
            <person name="Kupper M."/>
            <person name="Laetsch D.R."/>
            <person name="Weldon S.R."/>
            <person name="Ladinsky M.S."/>
            <person name="Bjorkman P.J."/>
            <person name="McCutcheon J.P."/>
        </authorList>
    </citation>
    <scope>NUCLEOTIDE SEQUENCE [LARGE SCALE GENOMIC DNA]</scope>
    <source>
        <strain evidence="7">SOD</strain>
    </source>
</reference>
<dbReference type="NCBIfam" id="NF002753">
    <property type="entry name" value="PRK02797.1-2"/>
    <property type="match status" value="1"/>
</dbReference>
<keyword evidence="4 6" id="KW-0808">Transferase</keyword>
<organism evidence="7 8">
    <name type="scientific">Candidatus Sodalis endolongispinus</name>
    <dbReference type="NCBI Taxonomy" id="2812662"/>
    <lineage>
        <taxon>Bacteria</taxon>
        <taxon>Pseudomonadati</taxon>
        <taxon>Pseudomonadota</taxon>
        <taxon>Gammaproteobacteria</taxon>
        <taxon>Enterobacterales</taxon>
        <taxon>Bruguierivoracaceae</taxon>
        <taxon>Sodalis</taxon>
    </lineage>
</organism>
<comment type="function">
    <text evidence="6">Catalyzes the synthesis of Und-PP-GlcNAc-ManNAcA-Fuc4NAc (Lipid III), the third lipid-linked intermediate involved in ECA synthesis.</text>
</comment>
<dbReference type="Proteomes" id="UP000811282">
    <property type="component" value="Unassembled WGS sequence"/>
</dbReference>
<comment type="caution">
    <text evidence="7">The sequence shown here is derived from an EMBL/GenBank/DDBJ whole genome shotgun (WGS) entry which is preliminary data.</text>
</comment>
<evidence type="ECO:0000256" key="4">
    <source>
        <dbReference type="ARBA" id="ARBA00022679"/>
    </source>
</evidence>
<evidence type="ECO:0000313" key="7">
    <source>
        <dbReference type="EMBL" id="MBT9432014.1"/>
    </source>
</evidence>
<dbReference type="InterPro" id="IPR009993">
    <property type="entry name" value="WecF"/>
</dbReference>
<evidence type="ECO:0000313" key="8">
    <source>
        <dbReference type="Proteomes" id="UP000811282"/>
    </source>
</evidence>
<comment type="subcellular location">
    <subcellularLocation>
        <location evidence="6">Cell inner membrane</location>
        <topology evidence="6">Peripheral membrane protein</topology>
    </subcellularLocation>
</comment>
<keyword evidence="1 6" id="KW-1003">Cell membrane</keyword>
<dbReference type="Pfam" id="PF07429">
    <property type="entry name" value="Glyco_transf_56"/>
    <property type="match status" value="1"/>
</dbReference>
<comment type="catalytic activity">
    <reaction evidence="6">
        <text>beta-D-ManNAcA-(1-&gt;4)-alpha-D-GlcNAc-di-trans,octa-cis-undecaprenyl diphosphate + dTDP-4-acetamido-4,6-dideoxy-alpha-D-galactose = alpha-D-FucNAc4-(1-&gt;4)-beta-D-ManNAcA-(1-&gt;4)-D-GlcNAc-undecaprenyl diphosphate + dTDP + H(+)</text>
        <dbReference type="Rhea" id="RHEA:28759"/>
        <dbReference type="ChEBI" id="CHEBI:15378"/>
        <dbReference type="ChEBI" id="CHEBI:58369"/>
        <dbReference type="ChEBI" id="CHEBI:61495"/>
        <dbReference type="ChEBI" id="CHEBI:61496"/>
        <dbReference type="ChEBI" id="CHEBI:68493"/>
        <dbReference type="EC" id="2.4.1.325"/>
    </reaction>
</comment>
<keyword evidence="8" id="KW-1185">Reference proteome</keyword>
<dbReference type="GO" id="GO:0102031">
    <property type="term" value="F:4-acetamido-4,6-dideoxy-D-galactose transferase activity"/>
    <property type="evidence" value="ECO:0007669"/>
    <property type="project" value="UniProtKB-EC"/>
</dbReference>
<evidence type="ECO:0000256" key="1">
    <source>
        <dbReference type="ARBA" id="ARBA00022475"/>
    </source>
</evidence>
<dbReference type="HAMAP" id="MF_01002">
    <property type="entry name" value="WecF_RffT"/>
    <property type="match status" value="1"/>
</dbReference>
<dbReference type="EC" id="2.4.1.325" evidence="6"/>
<dbReference type="SUPFAM" id="SSF53756">
    <property type="entry name" value="UDP-Glycosyltransferase/glycogen phosphorylase"/>
    <property type="match status" value="1"/>
</dbReference>
<dbReference type="RefSeq" id="WP_215669205.1">
    <property type="nucleotide sequence ID" value="NZ_JAFJYC010000001.1"/>
</dbReference>
<evidence type="ECO:0000256" key="6">
    <source>
        <dbReference type="HAMAP-Rule" id="MF_01002"/>
    </source>
</evidence>
<keyword evidence="3 6" id="KW-0328">Glycosyltransferase</keyword>
<gene>
    <name evidence="6" type="primary">wecF</name>
    <name evidence="6" type="synonym">rffT</name>
    <name evidence="7" type="ORF">JZM24_07455</name>
</gene>
<name>A0ABS5YBM4_9GAMM</name>
<comment type="pathway">
    <text evidence="6">Bacterial outer membrane biogenesis; enterobacterial common antigen biosynthesis.</text>
</comment>
<comment type="similarity">
    <text evidence="6">Belongs to the glycosyltransferase 56 family.</text>
</comment>
<dbReference type="EMBL" id="JAFJYC010000001">
    <property type="protein sequence ID" value="MBT9432014.1"/>
    <property type="molecule type" value="Genomic_DNA"/>
</dbReference>
<protein>
    <recommendedName>
        <fullName evidence="6">TDP-N-acetylfucosamine:lipid II N-acetylfucosaminyltransferase</fullName>
        <ecNumber evidence="6">2.4.1.325</ecNumber>
    </recommendedName>
    <alternativeName>
        <fullName evidence="6">4-alpha-L-fucosyltransferase</fullName>
    </alternativeName>
    <alternativeName>
        <fullName evidence="6">TDP-Fuc4NAc:lipid II Fuc4NAc transferase</fullName>
        <shortName evidence="6">Fuc4NAc transferase</shortName>
    </alternativeName>
</protein>
<sequence>MSNLIHVLGSDIPHHDVTVLRFFNDTLAAICPPAQTRRFMVVARDGAPFSNLGQLDIERFDSKRSLTKALVRRAAAAPDERYLLNGQFNPSLWLAMLAGKIRPARLSWHVWGADLYEDSRRLRHRWFYLLRRRAQGRVGHVFATRGDLACYRQRHPSVPASLLYFPTRLATDIARVAPDETDNRPLTLLVGNSGDASNRHSQALRAIHHRFGSGVRIIVPMGYPVGNDAYIATVRAQAERCFPAWQVKIITEQLAFDDYLALLRQCDAGYFLFPRQQGIGTLSLMIQLGLPFVLSRHNPFCQDLLAQQVPVLYEDDALDAAMIREAQRRMLALDSARIAFFYPNILQGWRQALSIAAGVPL</sequence>
<evidence type="ECO:0000256" key="2">
    <source>
        <dbReference type="ARBA" id="ARBA00022519"/>
    </source>
</evidence>
<evidence type="ECO:0000256" key="5">
    <source>
        <dbReference type="ARBA" id="ARBA00023136"/>
    </source>
</evidence>
<accession>A0ABS5YBM4</accession>
<proteinExistence type="inferred from homology"/>
<keyword evidence="2 6" id="KW-0997">Cell inner membrane</keyword>
<keyword evidence="5 6" id="KW-0472">Membrane</keyword>